<dbReference type="Proteomes" id="UP000030649">
    <property type="component" value="Unassembled WGS sequence"/>
</dbReference>
<dbReference type="InterPro" id="IPR050123">
    <property type="entry name" value="Prok_molybdopt-oxidoreductase"/>
</dbReference>
<keyword evidence="3" id="KW-0560">Oxidoreductase</keyword>
<evidence type="ECO:0000256" key="6">
    <source>
        <dbReference type="SAM" id="MobiDB-lite"/>
    </source>
</evidence>
<dbReference type="InterPro" id="IPR006656">
    <property type="entry name" value="Mopterin_OxRdtase"/>
</dbReference>
<proteinExistence type="predicted"/>
<organism evidence="8 9">
    <name type="scientific">Haloquadratum walsbyi J07HQW1</name>
    <dbReference type="NCBI Taxonomy" id="1238424"/>
    <lineage>
        <taxon>Archaea</taxon>
        <taxon>Methanobacteriati</taxon>
        <taxon>Methanobacteriota</taxon>
        <taxon>Stenosarchaea group</taxon>
        <taxon>Halobacteria</taxon>
        <taxon>Halobacteriales</taxon>
        <taxon>Haloferacaceae</taxon>
        <taxon>Haloquadratum</taxon>
    </lineage>
</organism>
<keyword evidence="4" id="KW-0408">Iron</keyword>
<dbReference type="GO" id="GO:0043546">
    <property type="term" value="F:molybdopterin cofactor binding"/>
    <property type="evidence" value="ECO:0007669"/>
    <property type="project" value="InterPro"/>
</dbReference>
<dbReference type="InterPro" id="IPR009010">
    <property type="entry name" value="Asp_de-COase-like_dom_sf"/>
</dbReference>
<dbReference type="InterPro" id="IPR006657">
    <property type="entry name" value="MoPterin_dinucl-bd_dom"/>
</dbReference>
<feature type="region of interest" description="Disordered" evidence="6">
    <location>
        <begin position="559"/>
        <end position="600"/>
    </location>
</feature>
<dbReference type="InterPro" id="IPR054894">
    <property type="entry name" value="Nitr_red_NasA"/>
</dbReference>
<name>U1PHV0_9EURY</name>
<reference evidence="8 9" key="1">
    <citation type="journal article" date="2013" name="PLoS ONE">
        <title>Assembly-driven community genomics of a hypersaline microbial ecosystem.</title>
        <authorList>
            <person name="Podell S."/>
            <person name="Ugalde J.A."/>
            <person name="Narasingarao P."/>
            <person name="Banfield J.F."/>
            <person name="Heidelberg K.B."/>
            <person name="Allen E.E."/>
        </authorList>
    </citation>
    <scope>NUCLEOTIDE SEQUENCE [LARGE SCALE GENOMIC DNA]</scope>
    <source>
        <strain evidence="9">J07HQW1</strain>
    </source>
</reference>
<dbReference type="Pfam" id="PF04879">
    <property type="entry name" value="Molybdop_Fe4S4"/>
    <property type="match status" value="1"/>
</dbReference>
<dbReference type="NCBIfam" id="NF041323">
    <property type="entry name" value="Nitr_red_NasA_Halo"/>
    <property type="match status" value="1"/>
</dbReference>
<feature type="domain" description="4Fe-4S Mo/W bis-MGD-type" evidence="7">
    <location>
        <begin position="1"/>
        <end position="60"/>
    </location>
</feature>
<dbReference type="Pfam" id="PF01568">
    <property type="entry name" value="Molydop_binding"/>
    <property type="match status" value="1"/>
</dbReference>
<dbReference type="PANTHER" id="PTHR43105">
    <property type="entry name" value="RESPIRATORY NITRATE REDUCTASE"/>
    <property type="match status" value="1"/>
</dbReference>
<dbReference type="Gene3D" id="3.40.50.740">
    <property type="match status" value="1"/>
</dbReference>
<dbReference type="PANTHER" id="PTHR43105:SF9">
    <property type="entry name" value="NADPH-FE(3+) OXIDOREDUCTASE SUBUNIT ALPHA"/>
    <property type="match status" value="1"/>
</dbReference>
<dbReference type="HOGENOM" id="CLU_000422_13_4_2"/>
<dbReference type="GO" id="GO:0016020">
    <property type="term" value="C:membrane"/>
    <property type="evidence" value="ECO:0007669"/>
    <property type="project" value="TreeGrafter"/>
</dbReference>
<keyword evidence="5" id="KW-0411">Iron-sulfur</keyword>
<dbReference type="InterPro" id="IPR006963">
    <property type="entry name" value="Mopterin_OxRdtase_4Fe-4S_dom"/>
</dbReference>
<evidence type="ECO:0000313" key="9">
    <source>
        <dbReference type="Proteomes" id="UP000030649"/>
    </source>
</evidence>
<dbReference type="EMBL" id="KE356560">
    <property type="protein sequence ID" value="ERG91741.1"/>
    <property type="molecule type" value="Genomic_DNA"/>
</dbReference>
<protein>
    <submittedName>
        <fullName evidence="8">Putative anaerobic dehydrogenase</fullName>
    </submittedName>
</protein>
<evidence type="ECO:0000256" key="5">
    <source>
        <dbReference type="ARBA" id="ARBA00023014"/>
    </source>
</evidence>
<keyword evidence="2" id="KW-0479">Metal-binding</keyword>
<dbReference type="SUPFAM" id="SSF50692">
    <property type="entry name" value="ADC-like"/>
    <property type="match status" value="1"/>
</dbReference>
<gene>
    <name evidence="8" type="ORF">J07HQW1_01775</name>
</gene>
<dbReference type="Gene3D" id="3.40.228.10">
    <property type="entry name" value="Dimethylsulfoxide Reductase, domain 2"/>
    <property type="match status" value="1"/>
</dbReference>
<evidence type="ECO:0000259" key="7">
    <source>
        <dbReference type="PROSITE" id="PS51669"/>
    </source>
</evidence>
<dbReference type="Gene3D" id="2.20.25.90">
    <property type="entry name" value="ADC-like domains"/>
    <property type="match status" value="1"/>
</dbReference>
<dbReference type="GO" id="GO:0051539">
    <property type="term" value="F:4 iron, 4 sulfur cluster binding"/>
    <property type="evidence" value="ECO:0007669"/>
    <property type="project" value="UniProtKB-KW"/>
</dbReference>
<evidence type="ECO:0000256" key="4">
    <source>
        <dbReference type="ARBA" id="ARBA00023004"/>
    </source>
</evidence>
<evidence type="ECO:0000256" key="3">
    <source>
        <dbReference type="ARBA" id="ARBA00023002"/>
    </source>
</evidence>
<keyword evidence="1" id="KW-0004">4Fe-4S</keyword>
<evidence type="ECO:0000256" key="2">
    <source>
        <dbReference type="ARBA" id="ARBA00022723"/>
    </source>
</evidence>
<evidence type="ECO:0000256" key="1">
    <source>
        <dbReference type="ARBA" id="ARBA00022485"/>
    </source>
</evidence>
<sequence>MKETRPTTCMRCAVGCGYLQTEADADEHIVDVSGDPDHPTNHGLKCQRGVNETVNPSAGRVTQPLIRRGGSLQPTTWDTVLGVTATRLIEAVRQSPDNVAVLGSGQQTNEAAYALGKVTRGAIGTQYYDANTTLCMASAVTAYYQAFGSDGPPPTYDDIPKANTHVVWGANPAVAHPVLYSWIANSVTESDGELIVVDPVTTTTAADADIHAQPNPGTDLALARAVLAAVIASGNVDERFVDRHTEGYAEMVESLPTVDAAAETAGIAPERVRDIAGALTANTLVYWGMGVNQSIQGTGTARALIDLCLATGNLGPGSGPFSLTGQANSMGNRVCASKGTWPGHRTFNDSANRKIIADTWDVPFSRLPKSPGPGFVRIVDALARDNIDICWTVATNPVAGVPDSSHVETALEDTFLIVQDAFRSDTIEYADVVLPAATWGESVGTTMNMERRVSRVTASADPPGKVRQDIDIIAAIGNRIHSGLFNSPPLDPETIFDEIRELTAGTNADMFGISYDRLEAERAVRWPAPSADTEGSYRYHTNDDEWSFQTASGRAQFSTATHNQVPEPVDSEYPLTLTTGRTDGVYNTGVRTRNDADTERPTARIHPETVVQHLDAFEQGQTVITSRRSQVVVDVSPNDDIPPGMVWLPIHNAAINELTLSAVDPDSAEPNLKQCAVGLLAPARRKMDAPHRTTSK</sequence>
<dbReference type="AlphaFoldDB" id="U1PHV0"/>
<accession>U1PHV0</accession>
<dbReference type="STRING" id="1238424.J07HQW1_01775"/>
<dbReference type="Gene3D" id="2.40.40.20">
    <property type="match status" value="1"/>
</dbReference>
<dbReference type="GO" id="GO:0016491">
    <property type="term" value="F:oxidoreductase activity"/>
    <property type="evidence" value="ECO:0007669"/>
    <property type="project" value="UniProtKB-KW"/>
</dbReference>
<dbReference type="PROSITE" id="PS51669">
    <property type="entry name" value="4FE4S_MOW_BIS_MGD"/>
    <property type="match status" value="1"/>
</dbReference>
<dbReference type="SUPFAM" id="SSF53706">
    <property type="entry name" value="Formate dehydrogenase/DMSO reductase, domains 1-3"/>
    <property type="match status" value="1"/>
</dbReference>
<evidence type="ECO:0000313" key="8">
    <source>
        <dbReference type="EMBL" id="ERG91741.1"/>
    </source>
</evidence>
<dbReference type="GO" id="GO:0046872">
    <property type="term" value="F:metal ion binding"/>
    <property type="evidence" value="ECO:0007669"/>
    <property type="project" value="UniProtKB-KW"/>
</dbReference>
<dbReference type="Pfam" id="PF00384">
    <property type="entry name" value="Molybdopterin"/>
    <property type="match status" value="1"/>
</dbReference>
<dbReference type="SMART" id="SM00926">
    <property type="entry name" value="Molybdop_Fe4S4"/>
    <property type="match status" value="1"/>
</dbReference>